<dbReference type="PANTHER" id="PTHR31885:SF6">
    <property type="entry name" value="GH04784P"/>
    <property type="match status" value="1"/>
</dbReference>
<feature type="region of interest" description="Disordered" evidence="6">
    <location>
        <begin position="246"/>
        <end position="274"/>
    </location>
</feature>
<feature type="transmembrane region" description="Helical" evidence="7">
    <location>
        <begin position="128"/>
        <end position="149"/>
    </location>
</feature>
<dbReference type="Proteomes" id="UP001589608">
    <property type="component" value="Unassembled WGS sequence"/>
</dbReference>
<accession>A0ABV5LYP3</accession>
<organism evidence="8 9">
    <name type="scientific">Dactylosporangium vinaceum</name>
    <dbReference type="NCBI Taxonomy" id="53362"/>
    <lineage>
        <taxon>Bacteria</taxon>
        <taxon>Bacillati</taxon>
        <taxon>Actinomycetota</taxon>
        <taxon>Actinomycetes</taxon>
        <taxon>Micromonosporales</taxon>
        <taxon>Micromonosporaceae</taxon>
        <taxon>Dactylosporangium</taxon>
    </lineage>
</organism>
<evidence type="ECO:0000256" key="2">
    <source>
        <dbReference type="ARBA" id="ARBA00007375"/>
    </source>
</evidence>
<feature type="transmembrane region" description="Helical" evidence="7">
    <location>
        <begin position="104"/>
        <end position="122"/>
    </location>
</feature>
<comment type="caution">
    <text evidence="8">The sequence shown here is derived from an EMBL/GenBank/DDBJ whole genome shotgun (WGS) entry which is preliminary data.</text>
</comment>
<keyword evidence="5 7" id="KW-0472">Membrane</keyword>
<dbReference type="InterPro" id="IPR012506">
    <property type="entry name" value="TMEM86B-like"/>
</dbReference>
<comment type="similarity">
    <text evidence="2">Belongs to the TMEM86 family.</text>
</comment>
<evidence type="ECO:0000256" key="4">
    <source>
        <dbReference type="ARBA" id="ARBA00022989"/>
    </source>
</evidence>
<keyword evidence="9" id="KW-1185">Reference proteome</keyword>
<proteinExistence type="inferred from homology"/>
<name>A0ABV5LYP3_9ACTN</name>
<evidence type="ECO:0000256" key="6">
    <source>
        <dbReference type="SAM" id="MobiDB-lite"/>
    </source>
</evidence>
<evidence type="ECO:0000256" key="7">
    <source>
        <dbReference type="SAM" id="Phobius"/>
    </source>
</evidence>
<dbReference type="PANTHER" id="PTHR31885">
    <property type="entry name" value="GH04784P"/>
    <property type="match status" value="1"/>
</dbReference>
<keyword evidence="4 7" id="KW-1133">Transmembrane helix</keyword>
<dbReference type="EMBL" id="JBHMCA010000007">
    <property type="protein sequence ID" value="MFB9441730.1"/>
    <property type="molecule type" value="Genomic_DNA"/>
</dbReference>
<evidence type="ECO:0000256" key="3">
    <source>
        <dbReference type="ARBA" id="ARBA00022692"/>
    </source>
</evidence>
<evidence type="ECO:0000313" key="9">
    <source>
        <dbReference type="Proteomes" id="UP001589608"/>
    </source>
</evidence>
<feature type="transmembrane region" description="Helical" evidence="7">
    <location>
        <begin position="78"/>
        <end position="97"/>
    </location>
</feature>
<sequence>MSRTVRTLFVLVVAVELIGVATDVRVLQWIAKPLIAPVLIWCVASGRRGERRPNLLIAALAFATVGDIVLLVPGTLPFVLGMAAFLGTQVALTIAFVSRRRPKSWTVVGYGVLWAVVNAGLWNQLGGLRVPIFVYSIALTAMACAATVISARTGVGGALFLLSDLLIGVGAAGTDFPGRDLVVMSTYAAALYLIATGATAPGSAATGSAATGSAATGSAATGSAATGSAATGSAATGSAATGSAATGSAATGSGEAGGIAPDGTARSGTATAAH</sequence>
<evidence type="ECO:0000313" key="8">
    <source>
        <dbReference type="EMBL" id="MFB9441730.1"/>
    </source>
</evidence>
<comment type="subcellular location">
    <subcellularLocation>
        <location evidence="1">Membrane</location>
        <topology evidence="1">Multi-pass membrane protein</topology>
    </subcellularLocation>
</comment>
<protein>
    <submittedName>
        <fullName evidence="8">Lysoplasmalogenase family protein</fullName>
    </submittedName>
</protein>
<gene>
    <name evidence="8" type="ORF">ACFFTR_01355</name>
</gene>
<feature type="transmembrane region" description="Helical" evidence="7">
    <location>
        <begin position="53"/>
        <end position="72"/>
    </location>
</feature>
<evidence type="ECO:0000256" key="5">
    <source>
        <dbReference type="ARBA" id="ARBA00023136"/>
    </source>
</evidence>
<reference evidence="8 9" key="1">
    <citation type="submission" date="2024-09" db="EMBL/GenBank/DDBJ databases">
        <authorList>
            <person name="Sun Q."/>
            <person name="Mori K."/>
        </authorList>
    </citation>
    <scope>NUCLEOTIDE SEQUENCE [LARGE SCALE GENOMIC DNA]</scope>
    <source>
        <strain evidence="8 9">JCM 3307</strain>
    </source>
</reference>
<keyword evidence="3 7" id="KW-0812">Transmembrane</keyword>
<dbReference type="RefSeq" id="WP_380026817.1">
    <property type="nucleotide sequence ID" value="NZ_JBHMCA010000007.1"/>
</dbReference>
<dbReference type="Pfam" id="PF07947">
    <property type="entry name" value="YhhN"/>
    <property type="match status" value="1"/>
</dbReference>
<evidence type="ECO:0000256" key="1">
    <source>
        <dbReference type="ARBA" id="ARBA00004141"/>
    </source>
</evidence>